<feature type="transmembrane region" description="Helical" evidence="1">
    <location>
        <begin position="28"/>
        <end position="48"/>
    </location>
</feature>
<sequence length="91" mass="9968">MAKLQYKLADLVLDIEGKKHSITVEFKMNVLTIALVLTGSAMALPILYTDYGSYQFPGYGDYPSYAPPDTKPPPTKDDAAVVKKIKSGVEE</sequence>
<comment type="caution">
    <text evidence="2">The sequence shown here is derived from an EMBL/GenBank/DDBJ whole genome shotgun (WGS) entry which is preliminary data.</text>
</comment>
<evidence type="ECO:0000313" key="3">
    <source>
        <dbReference type="Proteomes" id="UP000073492"/>
    </source>
</evidence>
<organism evidence="2 3">
    <name type="scientific">Pseudocercospora musae</name>
    <dbReference type="NCBI Taxonomy" id="113226"/>
    <lineage>
        <taxon>Eukaryota</taxon>
        <taxon>Fungi</taxon>
        <taxon>Dikarya</taxon>
        <taxon>Ascomycota</taxon>
        <taxon>Pezizomycotina</taxon>
        <taxon>Dothideomycetes</taxon>
        <taxon>Dothideomycetidae</taxon>
        <taxon>Mycosphaerellales</taxon>
        <taxon>Mycosphaerellaceae</taxon>
        <taxon>Pseudocercospora</taxon>
    </lineage>
</organism>
<reference evidence="2 3" key="1">
    <citation type="submission" date="2015-07" db="EMBL/GenBank/DDBJ databases">
        <title>Comparative genomics of the Sigatoka disease complex on banana suggests a link between parallel evolutionary changes in Pseudocercospora fijiensis and Pseudocercospora eumusae and increased virulence on the banana host.</title>
        <authorList>
            <person name="Chang T.-C."/>
            <person name="Salvucci A."/>
            <person name="Crous P.W."/>
            <person name="Stergiopoulos I."/>
        </authorList>
    </citation>
    <scope>NUCLEOTIDE SEQUENCE [LARGE SCALE GENOMIC DNA]</scope>
    <source>
        <strain evidence="2 3">CBS 116634</strain>
    </source>
</reference>
<proteinExistence type="predicted"/>
<keyword evidence="1" id="KW-0472">Membrane</keyword>
<protein>
    <submittedName>
        <fullName evidence="2">Uncharacterized protein</fullName>
    </submittedName>
</protein>
<gene>
    <name evidence="2" type="ORF">AC579_4016</name>
</gene>
<keyword evidence="1" id="KW-1133">Transmembrane helix</keyword>
<dbReference type="Proteomes" id="UP000073492">
    <property type="component" value="Unassembled WGS sequence"/>
</dbReference>
<dbReference type="EMBL" id="LFZO01000085">
    <property type="protein sequence ID" value="KXT14327.1"/>
    <property type="molecule type" value="Genomic_DNA"/>
</dbReference>
<name>A0A139IHP3_9PEZI</name>
<keyword evidence="1" id="KW-0812">Transmembrane</keyword>
<accession>A0A139IHP3</accession>
<dbReference type="AlphaFoldDB" id="A0A139IHP3"/>
<keyword evidence="3" id="KW-1185">Reference proteome</keyword>
<evidence type="ECO:0000313" key="2">
    <source>
        <dbReference type="EMBL" id="KXT14327.1"/>
    </source>
</evidence>
<evidence type="ECO:0000256" key="1">
    <source>
        <dbReference type="SAM" id="Phobius"/>
    </source>
</evidence>